<feature type="signal peptide" evidence="1">
    <location>
        <begin position="1"/>
        <end position="22"/>
    </location>
</feature>
<evidence type="ECO:0000313" key="2">
    <source>
        <dbReference type="EMBL" id="GHF95830.1"/>
    </source>
</evidence>
<organism evidence="2 3">
    <name type="scientific">Thalassotalea marina</name>
    <dbReference type="NCBI Taxonomy" id="1673741"/>
    <lineage>
        <taxon>Bacteria</taxon>
        <taxon>Pseudomonadati</taxon>
        <taxon>Pseudomonadota</taxon>
        <taxon>Gammaproteobacteria</taxon>
        <taxon>Alteromonadales</taxon>
        <taxon>Colwelliaceae</taxon>
        <taxon>Thalassotalea</taxon>
    </lineage>
</organism>
<name>A0A919EKP8_9GAMM</name>
<sequence>MNQLRLLALLLCCSILSTSANANIIKYTLEGILEDSPNSTDVYYGGDGDPFNTTDDGTKFTINFQIGESELNIKSTHMTEYGLYNNYKVQMKGYDITPYVPELYVGFRPAVLSNGSSDLDSVFVELIIGPSFLNLSKIHVSILAKNLFSGDLTKPAINPDYKILGSASRNSKYVLRGLSVKSTQTTPIPEPLTLLTFGLGLLLVRSRLFSKR</sequence>
<dbReference type="Proteomes" id="UP000623842">
    <property type="component" value="Unassembled WGS sequence"/>
</dbReference>
<evidence type="ECO:0008006" key="4">
    <source>
        <dbReference type="Google" id="ProtNLM"/>
    </source>
</evidence>
<reference evidence="2" key="2">
    <citation type="submission" date="2020-09" db="EMBL/GenBank/DDBJ databases">
        <authorList>
            <person name="Sun Q."/>
            <person name="Kim S."/>
        </authorList>
    </citation>
    <scope>NUCLEOTIDE SEQUENCE</scope>
    <source>
        <strain evidence="2">KCTC 42731</strain>
    </source>
</reference>
<gene>
    <name evidence="2" type="ORF">GCM10017161_25180</name>
</gene>
<reference evidence="2" key="1">
    <citation type="journal article" date="2014" name="Int. J. Syst. Evol. Microbiol.">
        <title>Complete genome sequence of Corynebacterium casei LMG S-19264T (=DSM 44701T), isolated from a smear-ripened cheese.</title>
        <authorList>
            <consortium name="US DOE Joint Genome Institute (JGI-PGF)"/>
            <person name="Walter F."/>
            <person name="Albersmeier A."/>
            <person name="Kalinowski J."/>
            <person name="Ruckert C."/>
        </authorList>
    </citation>
    <scope>NUCLEOTIDE SEQUENCE</scope>
    <source>
        <strain evidence="2">KCTC 42731</strain>
    </source>
</reference>
<dbReference type="RefSeq" id="WP_189771111.1">
    <property type="nucleotide sequence ID" value="NZ_BNCK01000005.1"/>
</dbReference>
<protein>
    <recommendedName>
        <fullName evidence="4">PEP-CTERM sorting domain-containing protein</fullName>
    </recommendedName>
</protein>
<keyword evidence="3" id="KW-1185">Reference proteome</keyword>
<comment type="caution">
    <text evidence="2">The sequence shown here is derived from an EMBL/GenBank/DDBJ whole genome shotgun (WGS) entry which is preliminary data.</text>
</comment>
<accession>A0A919EKP8</accession>
<proteinExistence type="predicted"/>
<keyword evidence="1" id="KW-0732">Signal</keyword>
<evidence type="ECO:0000313" key="3">
    <source>
        <dbReference type="Proteomes" id="UP000623842"/>
    </source>
</evidence>
<dbReference type="AlphaFoldDB" id="A0A919EKP8"/>
<evidence type="ECO:0000256" key="1">
    <source>
        <dbReference type="SAM" id="SignalP"/>
    </source>
</evidence>
<dbReference type="EMBL" id="BNCK01000005">
    <property type="protein sequence ID" value="GHF95830.1"/>
    <property type="molecule type" value="Genomic_DNA"/>
</dbReference>
<feature type="chain" id="PRO_5037839755" description="PEP-CTERM sorting domain-containing protein" evidence="1">
    <location>
        <begin position="23"/>
        <end position="212"/>
    </location>
</feature>